<sequence length="52" mass="6136">MIVKNKIALLLTGLFIAFASWLFFNTFQVYSFYILLFIVILVVSVRKFSRKD</sequence>
<feature type="transmembrane region" description="Helical" evidence="1">
    <location>
        <begin position="30"/>
        <end position="48"/>
    </location>
</feature>
<evidence type="ECO:0000313" key="2">
    <source>
        <dbReference type="EMBL" id="CAH1603556.1"/>
    </source>
</evidence>
<feature type="transmembrane region" description="Helical" evidence="1">
    <location>
        <begin position="7"/>
        <end position="24"/>
    </location>
</feature>
<proteinExistence type="predicted"/>
<keyword evidence="1" id="KW-0812">Transmembrane</keyword>
<dbReference type="Proteomes" id="UP001295462">
    <property type="component" value="Unassembled WGS sequence"/>
</dbReference>
<evidence type="ECO:0000313" key="3">
    <source>
        <dbReference type="Proteomes" id="UP001295462"/>
    </source>
</evidence>
<reference evidence="2" key="1">
    <citation type="submission" date="2022-01" db="EMBL/GenBank/DDBJ databases">
        <authorList>
            <person name="Lagorce A."/>
        </authorList>
    </citation>
    <scope>NUCLEOTIDE SEQUENCE</scope>
    <source>
        <strain evidence="2">Th15_F1_A12</strain>
    </source>
</reference>
<gene>
    <name evidence="2" type="ORF">THF1A12_710005</name>
</gene>
<name>A0AAU9R0H6_9VIBR</name>
<comment type="caution">
    <text evidence="2">The sequence shown here is derived from an EMBL/GenBank/DDBJ whole genome shotgun (WGS) entry which is preliminary data.</text>
</comment>
<dbReference type="EMBL" id="CAKMUD010000129">
    <property type="protein sequence ID" value="CAH1603556.1"/>
    <property type="molecule type" value="Genomic_DNA"/>
</dbReference>
<evidence type="ECO:0000256" key="1">
    <source>
        <dbReference type="SAM" id="Phobius"/>
    </source>
</evidence>
<accession>A0AAU9R0H6</accession>
<organism evidence="2 3">
    <name type="scientific">Vibrio jasicida</name>
    <dbReference type="NCBI Taxonomy" id="766224"/>
    <lineage>
        <taxon>Bacteria</taxon>
        <taxon>Pseudomonadati</taxon>
        <taxon>Pseudomonadota</taxon>
        <taxon>Gammaproteobacteria</taxon>
        <taxon>Vibrionales</taxon>
        <taxon>Vibrionaceae</taxon>
        <taxon>Vibrio</taxon>
    </lineage>
</organism>
<protein>
    <submittedName>
        <fullName evidence="2">Uncharacterized protein</fullName>
    </submittedName>
</protein>
<dbReference type="AlphaFoldDB" id="A0AAU9R0H6"/>
<keyword evidence="1" id="KW-1133">Transmembrane helix</keyword>
<keyword evidence="1" id="KW-0472">Membrane</keyword>